<evidence type="ECO:0000256" key="1">
    <source>
        <dbReference type="SAM" id="MobiDB-lite"/>
    </source>
</evidence>
<dbReference type="AlphaFoldDB" id="A0A1A6GE58"/>
<comment type="caution">
    <text evidence="3">The sequence shown here is derived from an EMBL/GenBank/DDBJ whole genome shotgun (WGS) entry which is preliminary data.</text>
</comment>
<dbReference type="EMBL" id="LZPO01097455">
    <property type="protein sequence ID" value="OBS64040.1"/>
    <property type="molecule type" value="Genomic_DNA"/>
</dbReference>
<dbReference type="GO" id="GO:0006511">
    <property type="term" value="P:ubiquitin-dependent protein catabolic process"/>
    <property type="evidence" value="ECO:0007669"/>
    <property type="project" value="TreeGrafter"/>
</dbReference>
<reference evidence="3 4" key="1">
    <citation type="submission" date="2016-06" db="EMBL/GenBank/DDBJ databases">
        <title>The Draft Genome Sequence and Annotation of the Desert Woodrat Neotoma lepida.</title>
        <authorList>
            <person name="Campbell M."/>
            <person name="Oakeson K.F."/>
            <person name="Yandell M."/>
            <person name="Halpert J.R."/>
            <person name="Dearing D."/>
        </authorList>
    </citation>
    <scope>NUCLEOTIDE SEQUENCE [LARGE SCALE GENOMIC DNA]</scope>
    <source>
        <strain evidence="3">417</strain>
        <tissue evidence="3">Liver</tissue>
    </source>
</reference>
<dbReference type="GO" id="GO:0005737">
    <property type="term" value="C:cytoplasm"/>
    <property type="evidence" value="ECO:0007669"/>
    <property type="project" value="TreeGrafter"/>
</dbReference>
<sequence>MAKREERGQRASACKLPSGHGLQFSQPLRPGTPFPFPQKDDDSPPEWGKYLTSTEDPWDFPPQEVIRLTWHKFRCQKPYEGKIFKVPDSRTADNLQSLRALIKSTSSQKTLDPIKEPKGNKEGKVPLLQEVPECRSNPLDKEPRPWALQLAIRKRVVFWGPIHGKVKRSLTTVLEEPMDFDQSGTRVTATSSGLSVVDASENFEDDDTVGAGAIGCELLKNFAMISLGCGENREITVTDMDTTEKSNLHRQFLFHPCDVT</sequence>
<dbReference type="STRING" id="56216.A0A1A6GE58"/>
<dbReference type="PANTHER" id="PTHR10953:SF4">
    <property type="entry name" value="UBIQUITIN-ACTIVATING ENZYME E1 C-TERMINAL DOMAIN-CONTAINING PROTEIN"/>
    <property type="match status" value="1"/>
</dbReference>
<dbReference type="GO" id="GO:0006974">
    <property type="term" value="P:DNA damage response"/>
    <property type="evidence" value="ECO:0007669"/>
    <property type="project" value="TreeGrafter"/>
</dbReference>
<evidence type="ECO:0000313" key="3">
    <source>
        <dbReference type="EMBL" id="OBS64040.1"/>
    </source>
</evidence>
<dbReference type="GO" id="GO:0005634">
    <property type="term" value="C:nucleus"/>
    <property type="evidence" value="ECO:0007669"/>
    <property type="project" value="TreeGrafter"/>
</dbReference>
<evidence type="ECO:0000313" key="4">
    <source>
        <dbReference type="Proteomes" id="UP000092124"/>
    </source>
</evidence>
<dbReference type="Proteomes" id="UP000092124">
    <property type="component" value="Unassembled WGS sequence"/>
</dbReference>
<accession>A0A1A6GE58</accession>
<dbReference type="GO" id="GO:0004839">
    <property type="term" value="F:ubiquitin activating enzyme activity"/>
    <property type="evidence" value="ECO:0007669"/>
    <property type="project" value="TreeGrafter"/>
</dbReference>
<evidence type="ECO:0000259" key="2">
    <source>
        <dbReference type="Pfam" id="PF00899"/>
    </source>
</evidence>
<dbReference type="PANTHER" id="PTHR10953">
    <property type="entry name" value="UBIQUITIN-ACTIVATING ENZYME E1"/>
    <property type="match status" value="1"/>
</dbReference>
<name>A0A1A6GE58_NEOLE</name>
<dbReference type="Pfam" id="PF00899">
    <property type="entry name" value="ThiF"/>
    <property type="match status" value="1"/>
</dbReference>
<feature type="region of interest" description="Disordered" evidence="1">
    <location>
        <begin position="1"/>
        <end position="55"/>
    </location>
</feature>
<dbReference type="Gene3D" id="3.40.50.720">
    <property type="entry name" value="NAD(P)-binding Rossmann-like Domain"/>
    <property type="match status" value="1"/>
</dbReference>
<dbReference type="InterPro" id="IPR045886">
    <property type="entry name" value="ThiF/MoeB/HesA"/>
</dbReference>
<feature type="domain" description="THIF-type NAD/FAD binding fold" evidence="2">
    <location>
        <begin position="209"/>
        <end position="259"/>
    </location>
</feature>
<proteinExistence type="predicted"/>
<dbReference type="SUPFAM" id="SSF69572">
    <property type="entry name" value="Activating enzymes of the ubiquitin-like proteins"/>
    <property type="match status" value="1"/>
</dbReference>
<gene>
    <name evidence="3" type="ORF">A6R68_07421</name>
</gene>
<keyword evidence="4" id="KW-1185">Reference proteome</keyword>
<organism evidence="3 4">
    <name type="scientific">Neotoma lepida</name>
    <name type="common">Desert woodrat</name>
    <dbReference type="NCBI Taxonomy" id="56216"/>
    <lineage>
        <taxon>Eukaryota</taxon>
        <taxon>Metazoa</taxon>
        <taxon>Chordata</taxon>
        <taxon>Craniata</taxon>
        <taxon>Vertebrata</taxon>
        <taxon>Euteleostomi</taxon>
        <taxon>Mammalia</taxon>
        <taxon>Eutheria</taxon>
        <taxon>Euarchontoglires</taxon>
        <taxon>Glires</taxon>
        <taxon>Rodentia</taxon>
        <taxon>Myomorpha</taxon>
        <taxon>Muroidea</taxon>
        <taxon>Cricetidae</taxon>
        <taxon>Neotominae</taxon>
        <taxon>Neotoma</taxon>
    </lineage>
</organism>
<dbReference type="InterPro" id="IPR000594">
    <property type="entry name" value="ThiF_NAD_FAD-bd"/>
</dbReference>
<dbReference type="InterPro" id="IPR035985">
    <property type="entry name" value="Ubiquitin-activating_enz"/>
</dbReference>
<feature type="non-terminal residue" evidence="3">
    <location>
        <position position="260"/>
    </location>
</feature>
<dbReference type="OrthoDB" id="10252231at2759"/>
<protein>
    <recommendedName>
        <fullName evidence="2">THIF-type NAD/FAD binding fold domain-containing protein</fullName>
    </recommendedName>
</protein>